<evidence type="ECO:0000313" key="7">
    <source>
        <dbReference type="Proteomes" id="UP000753724"/>
    </source>
</evidence>
<keyword evidence="1" id="KW-0805">Transcription regulation</keyword>
<accession>A0ABW9XBB2</accession>
<evidence type="ECO:0000313" key="6">
    <source>
        <dbReference type="EMBL" id="NBC35830.1"/>
    </source>
</evidence>
<feature type="domain" description="HTH iclR-type" evidence="4">
    <location>
        <begin position="19"/>
        <end position="81"/>
    </location>
</feature>
<proteinExistence type="predicted"/>
<dbReference type="EMBL" id="JAAAPO010000002">
    <property type="protein sequence ID" value="NBC35830.1"/>
    <property type="molecule type" value="Genomic_DNA"/>
</dbReference>
<dbReference type="Gene3D" id="3.30.450.40">
    <property type="match status" value="1"/>
</dbReference>
<dbReference type="InterPro" id="IPR050707">
    <property type="entry name" value="HTH_MetabolicPath_Reg"/>
</dbReference>
<dbReference type="InterPro" id="IPR014757">
    <property type="entry name" value="Tscrpt_reg_IclR_C"/>
</dbReference>
<dbReference type="SMART" id="SM00346">
    <property type="entry name" value="HTH_ICLR"/>
    <property type="match status" value="1"/>
</dbReference>
<dbReference type="Proteomes" id="UP000753724">
    <property type="component" value="Unassembled WGS sequence"/>
</dbReference>
<dbReference type="PANTHER" id="PTHR30136:SF8">
    <property type="entry name" value="TRANSCRIPTIONAL REGULATORY PROTEIN"/>
    <property type="match status" value="1"/>
</dbReference>
<evidence type="ECO:0000256" key="1">
    <source>
        <dbReference type="ARBA" id="ARBA00023015"/>
    </source>
</evidence>
<evidence type="ECO:0000256" key="2">
    <source>
        <dbReference type="ARBA" id="ARBA00023125"/>
    </source>
</evidence>
<dbReference type="RefSeq" id="WP_161717130.1">
    <property type="nucleotide sequence ID" value="NZ_JAAAPO010000002.1"/>
</dbReference>
<keyword evidence="3" id="KW-0804">Transcription</keyword>
<protein>
    <submittedName>
        <fullName evidence="6">Helix-turn-helix domain-containing protein</fullName>
    </submittedName>
</protein>
<dbReference type="PANTHER" id="PTHR30136">
    <property type="entry name" value="HELIX-TURN-HELIX TRANSCRIPTIONAL REGULATOR, ICLR FAMILY"/>
    <property type="match status" value="1"/>
</dbReference>
<comment type="caution">
    <text evidence="6">The sequence shown here is derived from an EMBL/GenBank/DDBJ whole genome shotgun (WGS) entry which is preliminary data.</text>
</comment>
<gene>
    <name evidence="6" type="ORF">GTZ99_04585</name>
</gene>
<sequence>MEQEEAATGGQGGAKRRGIQSVEIGLHVLEAVAAMDGPAPLGQIAAACAMPSPQVHRYLQSLIAAGFAHQQADTGRYELGPGALRMGLVALARVDAFHHIDAMLPDLVRRTGLTVQVAALGPMGPTIVRWAMGRPAVMTSFSVGSVLPLAGSATGRVFLAWMPEAETEALIRAEIRRGAVRAAEVAAMRAAVRAAGRAQVEGTMAPGLRAVAFPIFDLQGRVALSATAVRLAAGDDPTGDAATEELGQMCAEISAHLGWREKQDYR</sequence>
<keyword evidence="2" id="KW-0238">DNA-binding</keyword>
<dbReference type="PROSITE" id="PS51078">
    <property type="entry name" value="ICLR_ED"/>
    <property type="match status" value="1"/>
</dbReference>
<dbReference type="SUPFAM" id="SSF55781">
    <property type="entry name" value="GAF domain-like"/>
    <property type="match status" value="1"/>
</dbReference>
<dbReference type="InterPro" id="IPR036388">
    <property type="entry name" value="WH-like_DNA-bd_sf"/>
</dbReference>
<evidence type="ECO:0000256" key="3">
    <source>
        <dbReference type="ARBA" id="ARBA00023163"/>
    </source>
</evidence>
<evidence type="ECO:0000259" key="4">
    <source>
        <dbReference type="PROSITE" id="PS51077"/>
    </source>
</evidence>
<dbReference type="Gene3D" id="1.10.10.10">
    <property type="entry name" value="Winged helix-like DNA-binding domain superfamily/Winged helix DNA-binding domain"/>
    <property type="match status" value="1"/>
</dbReference>
<name>A0ABW9XBB2_9SPHN</name>
<dbReference type="PROSITE" id="PS51077">
    <property type="entry name" value="HTH_ICLR"/>
    <property type="match status" value="1"/>
</dbReference>
<feature type="domain" description="IclR-ED" evidence="5">
    <location>
        <begin position="82"/>
        <end position="259"/>
    </location>
</feature>
<evidence type="ECO:0000259" key="5">
    <source>
        <dbReference type="PROSITE" id="PS51078"/>
    </source>
</evidence>
<dbReference type="InterPro" id="IPR005471">
    <property type="entry name" value="Tscrpt_reg_IclR_N"/>
</dbReference>
<dbReference type="InterPro" id="IPR036390">
    <property type="entry name" value="WH_DNA-bd_sf"/>
</dbReference>
<keyword evidence="7" id="KW-1185">Reference proteome</keyword>
<organism evidence="6 7">
    <name type="scientific">Novosphingobium ovatum</name>
    <dbReference type="NCBI Taxonomy" id="1908523"/>
    <lineage>
        <taxon>Bacteria</taxon>
        <taxon>Pseudomonadati</taxon>
        <taxon>Pseudomonadota</taxon>
        <taxon>Alphaproteobacteria</taxon>
        <taxon>Sphingomonadales</taxon>
        <taxon>Sphingomonadaceae</taxon>
        <taxon>Novosphingobium</taxon>
    </lineage>
</organism>
<dbReference type="Pfam" id="PF09339">
    <property type="entry name" value="HTH_IclR"/>
    <property type="match status" value="1"/>
</dbReference>
<dbReference type="SUPFAM" id="SSF46785">
    <property type="entry name" value="Winged helix' DNA-binding domain"/>
    <property type="match status" value="1"/>
</dbReference>
<dbReference type="Pfam" id="PF01614">
    <property type="entry name" value="IclR_C"/>
    <property type="match status" value="1"/>
</dbReference>
<dbReference type="InterPro" id="IPR029016">
    <property type="entry name" value="GAF-like_dom_sf"/>
</dbReference>
<reference evidence="7" key="1">
    <citation type="submission" date="2020-01" db="EMBL/GenBank/DDBJ databases">
        <title>Sphingomonas sp. strain CSW-10.</title>
        <authorList>
            <person name="Chen W.-M."/>
        </authorList>
    </citation>
    <scope>NUCLEOTIDE SEQUENCE [LARGE SCALE GENOMIC DNA]</scope>
    <source>
        <strain evidence="7">FSY-8</strain>
    </source>
</reference>